<accession>A0AAV3QUH4</accession>
<dbReference type="PANTHER" id="PTHR48475">
    <property type="entry name" value="RIBONUCLEASE H"/>
    <property type="match status" value="1"/>
</dbReference>
<proteinExistence type="predicted"/>
<sequence length="99" mass="12111">MCTRLGIEHRFAPVCYPQYNSQWRSEAVLPIEVCLPNIRQIGYEEDKNDDRLRENLDRVDELKDRALIRMQEHKQEMSRFYNRRVKNRKFKEGDSKYFV</sequence>
<reference evidence="1 2" key="1">
    <citation type="submission" date="2024-01" db="EMBL/GenBank/DDBJ databases">
        <title>The complete chloroplast genome sequence of Lithospermum erythrorhizon: insights into the phylogenetic relationship among Boraginaceae species and the maternal lineages of purple gromwells.</title>
        <authorList>
            <person name="Okada T."/>
            <person name="Watanabe K."/>
        </authorList>
    </citation>
    <scope>NUCLEOTIDE SEQUENCE [LARGE SCALE GENOMIC DNA]</scope>
</reference>
<dbReference type="EMBL" id="BAABME010005799">
    <property type="protein sequence ID" value="GAA0166637.1"/>
    <property type="molecule type" value="Genomic_DNA"/>
</dbReference>
<protein>
    <submittedName>
        <fullName evidence="1">Uncharacterized protein</fullName>
    </submittedName>
</protein>
<evidence type="ECO:0000313" key="2">
    <source>
        <dbReference type="Proteomes" id="UP001454036"/>
    </source>
</evidence>
<comment type="caution">
    <text evidence="1">The sequence shown here is derived from an EMBL/GenBank/DDBJ whole genome shotgun (WGS) entry which is preliminary data.</text>
</comment>
<dbReference type="PANTHER" id="PTHR48475:SF2">
    <property type="entry name" value="RIBONUCLEASE H"/>
    <property type="match status" value="1"/>
</dbReference>
<gene>
    <name evidence="1" type="ORF">LIER_21749</name>
</gene>
<evidence type="ECO:0000313" key="1">
    <source>
        <dbReference type="EMBL" id="GAA0166637.1"/>
    </source>
</evidence>
<name>A0AAV3QUH4_LITER</name>
<dbReference type="AlphaFoldDB" id="A0AAV3QUH4"/>
<organism evidence="1 2">
    <name type="scientific">Lithospermum erythrorhizon</name>
    <name type="common">Purple gromwell</name>
    <name type="synonym">Lithospermum officinale var. erythrorhizon</name>
    <dbReference type="NCBI Taxonomy" id="34254"/>
    <lineage>
        <taxon>Eukaryota</taxon>
        <taxon>Viridiplantae</taxon>
        <taxon>Streptophyta</taxon>
        <taxon>Embryophyta</taxon>
        <taxon>Tracheophyta</taxon>
        <taxon>Spermatophyta</taxon>
        <taxon>Magnoliopsida</taxon>
        <taxon>eudicotyledons</taxon>
        <taxon>Gunneridae</taxon>
        <taxon>Pentapetalae</taxon>
        <taxon>asterids</taxon>
        <taxon>lamiids</taxon>
        <taxon>Boraginales</taxon>
        <taxon>Boraginaceae</taxon>
        <taxon>Boraginoideae</taxon>
        <taxon>Lithospermeae</taxon>
        <taxon>Lithospermum</taxon>
    </lineage>
</organism>
<dbReference type="Proteomes" id="UP001454036">
    <property type="component" value="Unassembled WGS sequence"/>
</dbReference>
<keyword evidence="2" id="KW-1185">Reference proteome</keyword>